<accession>A0A370H672</accession>
<dbReference type="AlphaFoldDB" id="A0A370H672"/>
<dbReference type="STRING" id="1210089.GCA_001613165_01426"/>
<evidence type="ECO:0000313" key="2">
    <source>
        <dbReference type="Proteomes" id="UP000255355"/>
    </source>
</evidence>
<organism evidence="1 2">
    <name type="scientific">Nocardia mexicana</name>
    <dbReference type="NCBI Taxonomy" id="279262"/>
    <lineage>
        <taxon>Bacteria</taxon>
        <taxon>Bacillati</taxon>
        <taxon>Actinomycetota</taxon>
        <taxon>Actinomycetes</taxon>
        <taxon>Mycobacteriales</taxon>
        <taxon>Nocardiaceae</taxon>
        <taxon>Nocardia</taxon>
    </lineage>
</organism>
<reference evidence="1 2" key="1">
    <citation type="submission" date="2018-07" db="EMBL/GenBank/DDBJ databases">
        <title>Genomic Encyclopedia of Type Strains, Phase IV (KMG-IV): sequencing the most valuable type-strain genomes for metagenomic binning, comparative biology and taxonomic classification.</title>
        <authorList>
            <person name="Goeker M."/>
        </authorList>
    </citation>
    <scope>NUCLEOTIDE SEQUENCE [LARGE SCALE GENOMIC DNA]</scope>
    <source>
        <strain evidence="1 2">DSM 44952</strain>
    </source>
</reference>
<name>A0A370H672_9NOCA</name>
<dbReference type="InterPro" id="IPR036689">
    <property type="entry name" value="ESAT-6-like_sf"/>
</dbReference>
<dbReference type="Gene3D" id="1.10.287.1060">
    <property type="entry name" value="ESAT-6-like"/>
    <property type="match status" value="1"/>
</dbReference>
<dbReference type="OrthoDB" id="4565221at2"/>
<dbReference type="SUPFAM" id="SSF140453">
    <property type="entry name" value="EsxAB dimer-like"/>
    <property type="match status" value="1"/>
</dbReference>
<proteinExistence type="predicted"/>
<dbReference type="Proteomes" id="UP000255355">
    <property type="component" value="Unassembled WGS sequence"/>
</dbReference>
<sequence>MAGPNEPPLGVDTEALNTFANTLRGESQTIGGLQSGLADAAGALPGTQWSQSCIQARDSVDQALQRIGARLTTIADGVQQAGKAVELTDQQFGDKLTSIGLRT</sequence>
<gene>
    <name evidence="1" type="ORF">DFR68_104391</name>
</gene>
<evidence type="ECO:0000313" key="1">
    <source>
        <dbReference type="EMBL" id="RDI51907.1"/>
    </source>
</evidence>
<dbReference type="EMBL" id="QQAZ01000004">
    <property type="protein sequence ID" value="RDI51907.1"/>
    <property type="molecule type" value="Genomic_DNA"/>
</dbReference>
<protein>
    <submittedName>
        <fullName evidence="1">Excreted virulence factor EspC (Type VII ESX diderm)</fullName>
    </submittedName>
</protein>
<comment type="caution">
    <text evidence="1">The sequence shown here is derived from an EMBL/GenBank/DDBJ whole genome shotgun (WGS) entry which is preliminary data.</text>
</comment>
<dbReference type="RefSeq" id="WP_068015231.1">
    <property type="nucleotide sequence ID" value="NZ_QQAZ01000004.1"/>
</dbReference>
<keyword evidence="2" id="KW-1185">Reference proteome</keyword>